<sequence>MPDFKEPEEFDSDERNQSEQEEISLKKARIAEALNLDYISHDNPSPKNQYTALEQLILFEFDAIDNPEIKKELPEIKREIISMSKSLDFLEYDISEQEDIDEKALNIKIAKYVARGYITDDNISDTVSLTSLEQTIYFKYCSLSLEELKEIKREIVAEQINLRGGSVMSKDEYTKDQYRNAIQY</sequence>
<evidence type="ECO:0000313" key="2">
    <source>
        <dbReference type="EMBL" id="OGC45092.1"/>
    </source>
</evidence>
<comment type="caution">
    <text evidence="2">The sequence shown here is derived from an EMBL/GenBank/DDBJ whole genome shotgun (WGS) entry which is preliminary data.</text>
</comment>
<accession>A0A1F4UJQ3</accession>
<reference evidence="2 3" key="1">
    <citation type="journal article" date="2016" name="Nat. Commun.">
        <title>Thousands of microbial genomes shed light on interconnected biogeochemical processes in an aquifer system.</title>
        <authorList>
            <person name="Anantharaman K."/>
            <person name="Brown C.T."/>
            <person name="Hug L.A."/>
            <person name="Sharon I."/>
            <person name="Castelle C.J."/>
            <person name="Probst A.J."/>
            <person name="Thomas B.C."/>
            <person name="Singh A."/>
            <person name="Wilkins M.J."/>
            <person name="Karaoz U."/>
            <person name="Brodie E.L."/>
            <person name="Williams K.H."/>
            <person name="Hubbard S.S."/>
            <person name="Banfield J.F."/>
        </authorList>
    </citation>
    <scope>NUCLEOTIDE SEQUENCE [LARGE SCALE GENOMIC DNA]</scope>
</reference>
<proteinExistence type="predicted"/>
<name>A0A1F4UJQ3_9BACT</name>
<organism evidence="2 3">
    <name type="scientific">candidate division WS6 bacterium RIFOXYB1_FULL_33_14</name>
    <dbReference type="NCBI Taxonomy" id="1817896"/>
    <lineage>
        <taxon>Bacteria</taxon>
        <taxon>Candidatus Dojkabacteria</taxon>
    </lineage>
</organism>
<protein>
    <submittedName>
        <fullName evidence="2">Uncharacterized protein</fullName>
    </submittedName>
</protein>
<dbReference type="Proteomes" id="UP000177434">
    <property type="component" value="Unassembled WGS sequence"/>
</dbReference>
<evidence type="ECO:0000256" key="1">
    <source>
        <dbReference type="SAM" id="MobiDB-lite"/>
    </source>
</evidence>
<dbReference type="AlphaFoldDB" id="A0A1F4UJQ3"/>
<feature type="compositionally biased region" description="Basic and acidic residues" evidence="1">
    <location>
        <begin position="1"/>
        <end position="18"/>
    </location>
</feature>
<dbReference type="EMBL" id="MEUN01000026">
    <property type="protein sequence ID" value="OGC45092.1"/>
    <property type="molecule type" value="Genomic_DNA"/>
</dbReference>
<gene>
    <name evidence="2" type="ORF">A2400_00200</name>
</gene>
<feature type="region of interest" description="Disordered" evidence="1">
    <location>
        <begin position="1"/>
        <end position="23"/>
    </location>
</feature>
<evidence type="ECO:0000313" key="3">
    <source>
        <dbReference type="Proteomes" id="UP000177434"/>
    </source>
</evidence>